<evidence type="ECO:0000313" key="2">
    <source>
        <dbReference type="EMBL" id="GAI95043.1"/>
    </source>
</evidence>
<dbReference type="Pfam" id="PF02954">
    <property type="entry name" value="HTH_8"/>
    <property type="match status" value="1"/>
</dbReference>
<protein>
    <recommendedName>
        <fullName evidence="1">DNA binding HTH domain-containing protein</fullName>
    </recommendedName>
</protein>
<sequence>KTDAILVEDLPSRIQKGASGLEPEISPEKVPFEQRVGNFEKKLIVDALEKANWVQTKAAELLGTSRSIIKYKIKKYGIKRV</sequence>
<dbReference type="SUPFAM" id="SSF46689">
    <property type="entry name" value="Homeodomain-like"/>
    <property type="match status" value="1"/>
</dbReference>
<dbReference type="PRINTS" id="PR01590">
    <property type="entry name" value="HTHFIS"/>
</dbReference>
<dbReference type="GO" id="GO:0043565">
    <property type="term" value="F:sequence-specific DNA binding"/>
    <property type="evidence" value="ECO:0007669"/>
    <property type="project" value="InterPro"/>
</dbReference>
<dbReference type="InterPro" id="IPR002197">
    <property type="entry name" value="HTH_Fis"/>
</dbReference>
<name>X1SQ46_9ZZZZ</name>
<reference evidence="2" key="1">
    <citation type="journal article" date="2014" name="Front. Microbiol.">
        <title>High frequency of phylogenetically diverse reductive dehalogenase-homologous genes in deep subseafloor sedimentary metagenomes.</title>
        <authorList>
            <person name="Kawai M."/>
            <person name="Futagami T."/>
            <person name="Toyoda A."/>
            <person name="Takaki Y."/>
            <person name="Nishi S."/>
            <person name="Hori S."/>
            <person name="Arai W."/>
            <person name="Tsubouchi T."/>
            <person name="Morono Y."/>
            <person name="Uchiyama I."/>
            <person name="Ito T."/>
            <person name="Fujiyama A."/>
            <person name="Inagaki F."/>
            <person name="Takami H."/>
        </authorList>
    </citation>
    <scope>NUCLEOTIDE SEQUENCE</scope>
    <source>
        <strain evidence="2">Expedition CK06-06</strain>
    </source>
</reference>
<dbReference type="Gene3D" id="1.10.10.60">
    <property type="entry name" value="Homeodomain-like"/>
    <property type="match status" value="1"/>
</dbReference>
<proteinExistence type="predicted"/>
<gene>
    <name evidence="2" type="ORF">S12H4_40687</name>
</gene>
<dbReference type="AlphaFoldDB" id="X1SQ46"/>
<comment type="caution">
    <text evidence="2">The sequence shown here is derived from an EMBL/GenBank/DDBJ whole genome shotgun (WGS) entry which is preliminary data.</text>
</comment>
<dbReference type="InterPro" id="IPR009057">
    <property type="entry name" value="Homeodomain-like_sf"/>
</dbReference>
<organism evidence="2">
    <name type="scientific">marine sediment metagenome</name>
    <dbReference type="NCBI Taxonomy" id="412755"/>
    <lineage>
        <taxon>unclassified sequences</taxon>
        <taxon>metagenomes</taxon>
        <taxon>ecological metagenomes</taxon>
    </lineage>
</organism>
<accession>X1SQ46</accession>
<feature type="domain" description="DNA binding HTH" evidence="1">
    <location>
        <begin position="38"/>
        <end position="76"/>
    </location>
</feature>
<dbReference type="EMBL" id="BARW01024712">
    <property type="protein sequence ID" value="GAI95043.1"/>
    <property type="molecule type" value="Genomic_DNA"/>
</dbReference>
<feature type="non-terminal residue" evidence="2">
    <location>
        <position position="1"/>
    </location>
</feature>
<evidence type="ECO:0000259" key="1">
    <source>
        <dbReference type="Pfam" id="PF02954"/>
    </source>
</evidence>